<evidence type="ECO:0000313" key="3">
    <source>
        <dbReference type="EMBL" id="KAJ8958978.1"/>
    </source>
</evidence>
<dbReference type="GO" id="GO:0005634">
    <property type="term" value="C:nucleus"/>
    <property type="evidence" value="ECO:0007669"/>
    <property type="project" value="TreeGrafter"/>
</dbReference>
<dbReference type="InterPro" id="IPR012340">
    <property type="entry name" value="NA-bd_OB-fold"/>
</dbReference>
<dbReference type="PANTHER" id="PTHR45674">
    <property type="entry name" value="DNA LIGASE 1/3 FAMILY MEMBER"/>
    <property type="match status" value="1"/>
</dbReference>
<comment type="caution">
    <text evidence="3">The sequence shown here is derived from an EMBL/GenBank/DDBJ whole genome shotgun (WGS) entry which is preliminary data.</text>
</comment>
<keyword evidence="4" id="KW-1185">Reference proteome</keyword>
<keyword evidence="2" id="KW-0436">Ligase</keyword>
<dbReference type="Gene3D" id="2.40.50.140">
    <property type="entry name" value="Nucleic acid-binding proteins"/>
    <property type="match status" value="1"/>
</dbReference>
<dbReference type="GO" id="GO:0005739">
    <property type="term" value="C:mitochondrion"/>
    <property type="evidence" value="ECO:0007669"/>
    <property type="project" value="TreeGrafter"/>
</dbReference>
<accession>A0AAV8Z670</accession>
<sequence length="62" mass="7301">MPVATVDPEKGISLRFPRFIRIRDDKNVEDATSSQQVAYMYSNQEQVKNQQQNVKFAEEDFY</sequence>
<name>A0AAV8Z670_9CUCU</name>
<comment type="similarity">
    <text evidence="1">Belongs to the ATP-dependent DNA ligase family.</text>
</comment>
<reference evidence="3" key="1">
    <citation type="journal article" date="2023" name="Insect Mol. Biol.">
        <title>Genome sequencing provides insights into the evolution of gene families encoding plant cell wall-degrading enzymes in longhorned beetles.</title>
        <authorList>
            <person name="Shin N.R."/>
            <person name="Okamura Y."/>
            <person name="Kirsch R."/>
            <person name="Pauchet Y."/>
        </authorList>
    </citation>
    <scope>NUCLEOTIDE SEQUENCE</scope>
    <source>
        <strain evidence="3">RBIC_L_NR</strain>
    </source>
</reference>
<evidence type="ECO:0000256" key="1">
    <source>
        <dbReference type="ARBA" id="ARBA00007572"/>
    </source>
</evidence>
<gene>
    <name evidence="3" type="ORF">NQ314_006342</name>
</gene>
<evidence type="ECO:0008006" key="5">
    <source>
        <dbReference type="Google" id="ProtNLM"/>
    </source>
</evidence>
<dbReference type="InterPro" id="IPR050191">
    <property type="entry name" value="ATP-dep_DNA_ligase"/>
</dbReference>
<dbReference type="SUPFAM" id="SSF50249">
    <property type="entry name" value="Nucleic acid-binding proteins"/>
    <property type="match status" value="1"/>
</dbReference>
<organism evidence="3 4">
    <name type="scientific">Rhamnusium bicolor</name>
    <dbReference type="NCBI Taxonomy" id="1586634"/>
    <lineage>
        <taxon>Eukaryota</taxon>
        <taxon>Metazoa</taxon>
        <taxon>Ecdysozoa</taxon>
        <taxon>Arthropoda</taxon>
        <taxon>Hexapoda</taxon>
        <taxon>Insecta</taxon>
        <taxon>Pterygota</taxon>
        <taxon>Neoptera</taxon>
        <taxon>Endopterygota</taxon>
        <taxon>Coleoptera</taxon>
        <taxon>Polyphaga</taxon>
        <taxon>Cucujiformia</taxon>
        <taxon>Chrysomeloidea</taxon>
        <taxon>Cerambycidae</taxon>
        <taxon>Lepturinae</taxon>
        <taxon>Rhagiini</taxon>
        <taxon>Rhamnusium</taxon>
    </lineage>
</organism>
<dbReference type="PANTHER" id="PTHR45674:SF4">
    <property type="entry name" value="DNA LIGASE 1"/>
    <property type="match status" value="1"/>
</dbReference>
<dbReference type="GO" id="GO:1903461">
    <property type="term" value="P:Okazaki fragment processing involved in mitotic DNA replication"/>
    <property type="evidence" value="ECO:0007669"/>
    <property type="project" value="TreeGrafter"/>
</dbReference>
<dbReference type="Proteomes" id="UP001162156">
    <property type="component" value="Unassembled WGS sequence"/>
</dbReference>
<dbReference type="EMBL" id="JANEYF010001706">
    <property type="protein sequence ID" value="KAJ8958978.1"/>
    <property type="molecule type" value="Genomic_DNA"/>
</dbReference>
<proteinExistence type="inferred from homology"/>
<dbReference type="AlphaFoldDB" id="A0AAV8Z670"/>
<dbReference type="GO" id="GO:0003910">
    <property type="term" value="F:DNA ligase (ATP) activity"/>
    <property type="evidence" value="ECO:0007669"/>
    <property type="project" value="TreeGrafter"/>
</dbReference>
<evidence type="ECO:0000256" key="2">
    <source>
        <dbReference type="ARBA" id="ARBA00022598"/>
    </source>
</evidence>
<protein>
    <recommendedName>
        <fullName evidence="5">DNA ligase</fullName>
    </recommendedName>
</protein>
<evidence type="ECO:0000313" key="4">
    <source>
        <dbReference type="Proteomes" id="UP001162156"/>
    </source>
</evidence>